<dbReference type="WBParaSite" id="HDID_0000307301-mRNA-1">
    <property type="protein sequence ID" value="HDID_0000307301-mRNA-1"/>
    <property type="gene ID" value="HDID_0000307301"/>
</dbReference>
<accession>A0A0R3SE95</accession>
<dbReference type="STRING" id="6216.A0A0R3SE95"/>
<dbReference type="OrthoDB" id="6274781at2759"/>
<sequence length="138" mass="15465">MSKQRKFVQQLTHGGYMSQKSVDNEVTTEDSFSNLKISCVSEPIDYEQYLVRNKASIMNDPHRDLVLFPADEVKIVRLNRTQLNTVGGGPPSASVAELTKISALARHVEATCMPQSWCLLQEPLARFRGPFCDLPNDP</sequence>
<feature type="domain" description="Dedicator of cytokinesis C/D N-terminal" evidence="1">
    <location>
        <begin position="40"/>
        <end position="81"/>
    </location>
</feature>
<dbReference type="InterPro" id="IPR021816">
    <property type="entry name" value="DOCK_C/D_N"/>
</dbReference>
<organism evidence="4">
    <name type="scientific">Hymenolepis diminuta</name>
    <name type="common">Rat tapeworm</name>
    <dbReference type="NCBI Taxonomy" id="6216"/>
    <lineage>
        <taxon>Eukaryota</taxon>
        <taxon>Metazoa</taxon>
        <taxon>Spiralia</taxon>
        <taxon>Lophotrochozoa</taxon>
        <taxon>Platyhelminthes</taxon>
        <taxon>Cestoda</taxon>
        <taxon>Eucestoda</taxon>
        <taxon>Cyclophyllidea</taxon>
        <taxon>Hymenolepididae</taxon>
        <taxon>Hymenolepis</taxon>
    </lineage>
</organism>
<evidence type="ECO:0000313" key="4">
    <source>
        <dbReference type="WBParaSite" id="HDID_0000307301-mRNA-1"/>
    </source>
</evidence>
<dbReference type="Pfam" id="PF11878">
    <property type="entry name" value="DOCK_C-D_N"/>
    <property type="match status" value="1"/>
</dbReference>
<evidence type="ECO:0000313" key="3">
    <source>
        <dbReference type="Proteomes" id="UP000274504"/>
    </source>
</evidence>
<dbReference type="AlphaFoldDB" id="A0A0R3SE95"/>
<dbReference type="EMBL" id="UYSG01000865">
    <property type="protein sequence ID" value="VDL26997.1"/>
    <property type="molecule type" value="Genomic_DNA"/>
</dbReference>
<dbReference type="Proteomes" id="UP000274504">
    <property type="component" value="Unassembled WGS sequence"/>
</dbReference>
<evidence type="ECO:0000259" key="1">
    <source>
        <dbReference type="Pfam" id="PF11878"/>
    </source>
</evidence>
<proteinExistence type="predicted"/>
<evidence type="ECO:0000313" key="2">
    <source>
        <dbReference type="EMBL" id="VDL26997.1"/>
    </source>
</evidence>
<reference evidence="2 3" key="2">
    <citation type="submission" date="2018-11" db="EMBL/GenBank/DDBJ databases">
        <authorList>
            <consortium name="Pathogen Informatics"/>
        </authorList>
    </citation>
    <scope>NUCLEOTIDE SEQUENCE [LARGE SCALE GENOMIC DNA]</scope>
</reference>
<name>A0A0R3SE95_HYMDI</name>
<protein>
    <submittedName>
        <fullName evidence="4">DUF3398 domain-containing protein</fullName>
    </submittedName>
</protein>
<reference evidence="4" key="1">
    <citation type="submission" date="2017-02" db="UniProtKB">
        <authorList>
            <consortium name="WormBaseParasite"/>
        </authorList>
    </citation>
    <scope>IDENTIFICATION</scope>
</reference>
<gene>
    <name evidence="2" type="ORF">HDID_LOCUS3071</name>
</gene>